<evidence type="ECO:0000313" key="1">
    <source>
        <dbReference type="EMBL" id="AEM48100.1"/>
    </source>
</evidence>
<evidence type="ECO:0000313" key="2">
    <source>
        <dbReference type="Proteomes" id="UP000009220"/>
    </source>
</evidence>
<dbReference type="KEGG" id="afi:Acife_1980"/>
<dbReference type="RefSeq" id="WP_014029352.1">
    <property type="nucleotide sequence ID" value="NC_015942.1"/>
</dbReference>
<sequence length="83" mass="9309">MLNLPSKSEKNEKFAQSLGISIQSLETRMRRLIPLIINKNKPDNTLAENSKLVGLDMAEAKLLGLLDMFTDELHELMVKLGEA</sequence>
<dbReference type="EMBL" id="CP002985">
    <property type="protein sequence ID" value="AEM48100.1"/>
    <property type="molecule type" value="Genomic_DNA"/>
</dbReference>
<protein>
    <submittedName>
        <fullName evidence="1">Uncharacterized protein</fullName>
    </submittedName>
</protein>
<name>G0JLQ1_9PROT</name>
<gene>
    <name evidence="1" type="ORF">Acife_1980</name>
</gene>
<reference evidence="1 2" key="1">
    <citation type="journal article" date="2011" name="J. Bacteriol.">
        <title>Draft genome of the psychrotolerant acidophile Acidithiobacillus ferrivorans SS3.</title>
        <authorList>
            <person name="Liljeqvist M."/>
            <person name="Valdes J."/>
            <person name="Holmes D.S."/>
            <person name="Dopson M."/>
        </authorList>
    </citation>
    <scope>NUCLEOTIDE SEQUENCE [LARGE SCALE GENOMIC DNA]</scope>
    <source>
        <strain evidence="1 2">SS3</strain>
    </source>
</reference>
<proteinExistence type="predicted"/>
<dbReference type="AlphaFoldDB" id="G0JLQ1"/>
<organism evidence="1 2">
    <name type="scientific">Acidithiobacillus ferrivorans SS3</name>
    <dbReference type="NCBI Taxonomy" id="743299"/>
    <lineage>
        <taxon>Bacteria</taxon>
        <taxon>Pseudomonadati</taxon>
        <taxon>Pseudomonadota</taxon>
        <taxon>Acidithiobacillia</taxon>
        <taxon>Acidithiobacillales</taxon>
        <taxon>Acidithiobacillaceae</taxon>
        <taxon>Acidithiobacillus</taxon>
    </lineage>
</organism>
<dbReference type="Proteomes" id="UP000009220">
    <property type="component" value="Chromosome"/>
</dbReference>
<dbReference type="HOGENOM" id="CLU_2534948_0_0_6"/>
<accession>G0JLQ1</accession>